<comment type="function">
    <text evidence="1 4">Component of the cleavage factor IA (CFIA) complex, which is involved in the endonucleolytic cleavage during polyadenylation-dependent pre-mRNA 3'-end formation.</text>
</comment>
<evidence type="ECO:0000256" key="1">
    <source>
        <dbReference type="ARBA" id="ARBA00002863"/>
    </source>
</evidence>
<feature type="compositionally biased region" description="Polar residues" evidence="5">
    <location>
        <begin position="808"/>
        <end position="828"/>
    </location>
</feature>
<dbReference type="InterPro" id="IPR003107">
    <property type="entry name" value="HAT"/>
</dbReference>
<organism evidence="7 8">
    <name type="scientific">Plectosphaerella cucumerina</name>
    <dbReference type="NCBI Taxonomy" id="40658"/>
    <lineage>
        <taxon>Eukaryota</taxon>
        <taxon>Fungi</taxon>
        <taxon>Dikarya</taxon>
        <taxon>Ascomycota</taxon>
        <taxon>Pezizomycotina</taxon>
        <taxon>Sordariomycetes</taxon>
        <taxon>Hypocreomycetidae</taxon>
        <taxon>Glomerellales</taxon>
        <taxon>Plectosphaerellaceae</taxon>
        <taxon>Plectosphaerella</taxon>
    </lineage>
</organism>
<feature type="compositionally biased region" description="Low complexity" evidence="5">
    <location>
        <begin position="1023"/>
        <end position="1037"/>
    </location>
</feature>
<keyword evidence="4" id="KW-0507">mRNA processing</keyword>
<dbReference type="Pfam" id="PF05843">
    <property type="entry name" value="Suf"/>
    <property type="match status" value="1"/>
</dbReference>
<evidence type="ECO:0000256" key="2">
    <source>
        <dbReference type="ARBA" id="ARBA00022737"/>
    </source>
</evidence>
<dbReference type="OrthoDB" id="26282at2759"/>
<dbReference type="EMBL" id="JAGPXD010000003">
    <property type="protein sequence ID" value="KAH7361697.1"/>
    <property type="molecule type" value="Genomic_DNA"/>
</dbReference>
<dbReference type="SUPFAM" id="SSF48452">
    <property type="entry name" value="TPR-like"/>
    <property type="match status" value="2"/>
</dbReference>
<proteinExistence type="predicted"/>
<dbReference type="SMART" id="SM00386">
    <property type="entry name" value="HAT"/>
    <property type="match status" value="5"/>
</dbReference>
<feature type="region of interest" description="Disordered" evidence="5">
    <location>
        <begin position="1"/>
        <end position="128"/>
    </location>
</feature>
<dbReference type="Proteomes" id="UP000813385">
    <property type="component" value="Unassembled WGS sequence"/>
</dbReference>
<sequence length="1037" mass="114571">MDEEGEEDEGDDEADADAEAETETGAEPQEEGDEDGEEAEYDPESISMTPAQVEDTTPSAPAAPAAPNTSAKPAKPKKSGGFLVGDSDDEDDPRAPNPVAQTRHSASAAPQPQQPPAATPSPAQGQVGTAPVAVDNVARAAPAPAAAAAAPPASDLAASLEARVTEDPRGEMDAWLGLMAEYRRLNQLDSLRQVYERFIQHFPQAAEIWVEWIKLELDCMNTTAAETLFQRSLLTVADVRLWTTYINYIRRRNDLVNDPNGAARQVISQSYEFVIDNVGMDRESGQLWKDWIQFIKSGPGQVGGSGWQDQQKMDQLRKAFHRAIAVPMTAVTDLWKDYDQFELGLNKATGRQFIQKRSPGYMTAKSASLQMDRKLGRLQRTSLPRLAPMPGFAGDQEFKEQVELWKDWIQWEKEDPLVLKDEEPEAYNARVLYAYNQAVMALRFWPEIWVDAAEWCFANNIIKAGVDMGTKFLTDGIEANPESVLLALKHGDRIEMTHPAGDTDESKEARAAAIREPYNRVLDTLYKMITKLKERGEKEIAKAKQAAEQMDAANRGSEDRNDDDDDNNVPRISHGEEMVKAVKQGNDSQVELMKRTISFVWTALCRAIRRVVGKGNPNSGLRKIFIEARTRGQLTSEIYTAVALIEHHVYKDIAGTKIFDRGAKLFPDDETFMLEYIKFLHSKDDSTNARVAFETCVNKLTQTPESKHKARSLYKYFHKYESQYGELSSIAALEKRMAELWPEDPKLSHFSNRFSTDSFDPIAYRLIISPAVQLRPKLMPSIEQPMSVRDSPAPAAPALTIAPPPMRQSASPAPQYLNSAVGGVTNSPKRPFPGDDQDDFNRPRKVARGESPLKGAAGRRMDQSRRNNAAPLSRDITFLLGILPPSHAYNAQHFNPASLVGLIRATDVPDFNVWRSQQQDSSRQNNARTASGSHARQPSGGAADYTGYAPRGESPKPRGQSPFDAGRRVASGGSGYRNSPLSAGAFEPPQQPGAYAQQGQWPPPTGPSYDGAPPAGWAPPPSGYGQAPQQQYGQYQY</sequence>
<keyword evidence="3 4" id="KW-0539">Nucleus</keyword>
<dbReference type="PANTHER" id="PTHR19980">
    <property type="entry name" value="RNA CLEAVAGE STIMULATION FACTOR"/>
    <property type="match status" value="1"/>
</dbReference>
<feature type="compositionally biased region" description="Polar residues" evidence="5">
    <location>
        <begin position="925"/>
        <end position="936"/>
    </location>
</feature>
<evidence type="ECO:0000259" key="6">
    <source>
        <dbReference type="Pfam" id="PF05843"/>
    </source>
</evidence>
<evidence type="ECO:0000313" key="7">
    <source>
        <dbReference type="EMBL" id="KAH7361697.1"/>
    </source>
</evidence>
<feature type="compositionally biased region" description="Low complexity" evidence="5">
    <location>
        <begin position="56"/>
        <end position="73"/>
    </location>
</feature>
<gene>
    <name evidence="7" type="ORF">B0T11DRAFT_279358</name>
</gene>
<keyword evidence="2" id="KW-0677">Repeat</keyword>
<comment type="caution">
    <text evidence="7">The sequence shown here is derived from an EMBL/GenBank/DDBJ whole genome shotgun (WGS) entry which is preliminary data.</text>
</comment>
<evidence type="ECO:0000256" key="4">
    <source>
        <dbReference type="RuleBase" id="RU369035"/>
    </source>
</evidence>
<dbReference type="GO" id="GO:0005737">
    <property type="term" value="C:cytoplasm"/>
    <property type="evidence" value="ECO:0007669"/>
    <property type="project" value="UniProtKB-SubCell"/>
</dbReference>
<protein>
    <recommendedName>
        <fullName evidence="4">mRNA 3'-end-processing protein RNA14</fullName>
    </recommendedName>
</protein>
<evidence type="ECO:0000313" key="8">
    <source>
        <dbReference type="Proteomes" id="UP000813385"/>
    </source>
</evidence>
<evidence type="ECO:0000256" key="3">
    <source>
        <dbReference type="ARBA" id="ARBA00023242"/>
    </source>
</evidence>
<dbReference type="Gene3D" id="1.25.40.1040">
    <property type="match status" value="1"/>
</dbReference>
<dbReference type="PANTHER" id="PTHR19980:SF0">
    <property type="entry name" value="CLEAVAGE STIMULATION FACTOR SUBUNIT 3"/>
    <property type="match status" value="1"/>
</dbReference>
<dbReference type="GO" id="GO:0003729">
    <property type="term" value="F:mRNA binding"/>
    <property type="evidence" value="ECO:0007669"/>
    <property type="project" value="TreeGrafter"/>
</dbReference>
<feature type="compositionally biased region" description="Low complexity" evidence="5">
    <location>
        <begin position="915"/>
        <end position="924"/>
    </location>
</feature>
<comment type="subcellular location">
    <subcellularLocation>
        <location evidence="4">Nucleus</location>
    </subcellularLocation>
    <subcellularLocation>
        <location evidence="4">Cytoplasm</location>
    </subcellularLocation>
    <text evidence="4">Nucleus and/or cytoplasm.</text>
</comment>
<feature type="region of interest" description="Disordered" evidence="5">
    <location>
        <begin position="785"/>
        <end position="869"/>
    </location>
</feature>
<dbReference type="GO" id="GO:0005634">
    <property type="term" value="C:nucleus"/>
    <property type="evidence" value="ECO:0007669"/>
    <property type="project" value="UniProtKB-SubCell"/>
</dbReference>
<dbReference type="InterPro" id="IPR045243">
    <property type="entry name" value="Rna14-like"/>
</dbReference>
<feature type="region of interest" description="Disordered" evidence="5">
    <location>
        <begin position="915"/>
        <end position="1037"/>
    </location>
</feature>
<accession>A0A8K0TFA4</accession>
<feature type="compositionally biased region" description="Low complexity" evidence="5">
    <location>
        <begin position="792"/>
        <end position="801"/>
    </location>
</feature>
<feature type="domain" description="Suppressor of forked" evidence="6">
    <location>
        <begin position="158"/>
        <end position="763"/>
    </location>
</feature>
<feature type="compositionally biased region" description="Acidic residues" evidence="5">
    <location>
        <begin position="1"/>
        <end position="43"/>
    </location>
</feature>
<dbReference type="InterPro" id="IPR011990">
    <property type="entry name" value="TPR-like_helical_dom_sf"/>
</dbReference>
<evidence type="ECO:0000256" key="5">
    <source>
        <dbReference type="SAM" id="MobiDB-lite"/>
    </source>
</evidence>
<name>A0A8K0TFA4_9PEZI</name>
<reference evidence="7" key="1">
    <citation type="journal article" date="2021" name="Nat. Commun.">
        <title>Genetic determinants of endophytism in the Arabidopsis root mycobiome.</title>
        <authorList>
            <person name="Mesny F."/>
            <person name="Miyauchi S."/>
            <person name="Thiergart T."/>
            <person name="Pickel B."/>
            <person name="Atanasova L."/>
            <person name="Karlsson M."/>
            <person name="Huettel B."/>
            <person name="Barry K.W."/>
            <person name="Haridas S."/>
            <person name="Chen C."/>
            <person name="Bauer D."/>
            <person name="Andreopoulos W."/>
            <person name="Pangilinan J."/>
            <person name="LaButti K."/>
            <person name="Riley R."/>
            <person name="Lipzen A."/>
            <person name="Clum A."/>
            <person name="Drula E."/>
            <person name="Henrissat B."/>
            <person name="Kohler A."/>
            <person name="Grigoriev I.V."/>
            <person name="Martin F.M."/>
            <person name="Hacquard S."/>
        </authorList>
    </citation>
    <scope>NUCLEOTIDE SEQUENCE</scope>
    <source>
        <strain evidence="7">MPI-CAGE-AT-0016</strain>
    </source>
</reference>
<feature type="region of interest" description="Disordered" evidence="5">
    <location>
        <begin position="540"/>
        <end position="577"/>
    </location>
</feature>
<keyword evidence="4" id="KW-0963">Cytoplasm</keyword>
<dbReference type="GO" id="GO:0180010">
    <property type="term" value="P:co-transcriptional mRNA 3'-end processing, cleavage and polyadenylation pathway"/>
    <property type="evidence" value="ECO:0007669"/>
    <property type="project" value="UniProtKB-UniRule"/>
</dbReference>
<keyword evidence="8" id="KW-1185">Reference proteome</keyword>
<dbReference type="InterPro" id="IPR008847">
    <property type="entry name" value="Suf"/>
</dbReference>
<dbReference type="AlphaFoldDB" id="A0A8K0TFA4"/>